<dbReference type="CDD" id="cd00085">
    <property type="entry name" value="HNHc"/>
    <property type="match status" value="1"/>
</dbReference>
<keyword evidence="1" id="KW-0540">Nuclease</keyword>
<dbReference type="EMBL" id="PEJG01000062">
    <property type="protein sequence ID" value="PIH09054.1"/>
    <property type="molecule type" value="Genomic_DNA"/>
</dbReference>
<dbReference type="RefSeq" id="WP_002458439.1">
    <property type="nucleotide sequence ID" value="NZ_CAJUVR010000178.1"/>
</dbReference>
<proteinExistence type="inferred from homology"/>
<keyword evidence="6" id="KW-0255">Endonuclease</keyword>
<evidence type="ECO:0000313" key="9">
    <source>
        <dbReference type="Proteomes" id="UP000648077"/>
    </source>
</evidence>
<evidence type="ECO:0000256" key="4">
    <source>
        <dbReference type="ARBA" id="ARBA00040194"/>
    </source>
</evidence>
<evidence type="ECO:0000313" key="7">
    <source>
        <dbReference type="EMBL" id="PIH09054.1"/>
    </source>
</evidence>
<dbReference type="InterPro" id="IPR003615">
    <property type="entry name" value="HNH_nuc"/>
</dbReference>
<name>A0A509LXQ2_STAEP</name>
<dbReference type="AlphaFoldDB" id="A0A509LXQ2"/>
<feature type="domain" description="HNH nuclease" evidence="5">
    <location>
        <begin position="20"/>
        <end position="78"/>
    </location>
</feature>
<reference evidence="7 8" key="1">
    <citation type="submission" date="2017-10" db="EMBL/GenBank/DDBJ databases">
        <title>genome sequences of Staph epi in chlorhexidine trial.</title>
        <authorList>
            <person name="Greninger A.L."/>
            <person name="Addetia A."/>
            <person name="Qin X."/>
            <person name="Zerr D."/>
        </authorList>
    </citation>
    <scope>NUCLEOTIDE SEQUENCE [LARGE SCALE GENOMIC DNA]</scope>
    <source>
        <strain evidence="7 8">SCH-17</strain>
    </source>
</reference>
<dbReference type="Proteomes" id="UP000648077">
    <property type="component" value="Unassembled WGS sequence"/>
</dbReference>
<dbReference type="PANTHER" id="PTHR41286">
    <property type="entry name" value="HNH NUCLEASE YAJD-RELATED"/>
    <property type="match status" value="1"/>
</dbReference>
<dbReference type="EMBL" id="JACGQI010000003">
    <property type="protein sequence ID" value="MBF2229586.1"/>
    <property type="molecule type" value="Genomic_DNA"/>
</dbReference>
<dbReference type="PANTHER" id="PTHR41286:SF1">
    <property type="entry name" value="HNH NUCLEASE YAJD-RELATED"/>
    <property type="match status" value="1"/>
</dbReference>
<evidence type="ECO:0000256" key="2">
    <source>
        <dbReference type="ARBA" id="ARBA00022801"/>
    </source>
</evidence>
<keyword evidence="2" id="KW-0378">Hydrolase</keyword>
<gene>
    <name evidence="7" type="ORF">CTJ08_13100</name>
    <name evidence="6" type="ORF">H3963_03820</name>
</gene>
<dbReference type="GO" id="GO:0004519">
    <property type="term" value="F:endonuclease activity"/>
    <property type="evidence" value="ECO:0007669"/>
    <property type="project" value="UniProtKB-KW"/>
</dbReference>
<dbReference type="SMART" id="SM00507">
    <property type="entry name" value="HNHc"/>
    <property type="match status" value="1"/>
</dbReference>
<organism evidence="6 9">
    <name type="scientific">Staphylococcus epidermidis</name>
    <dbReference type="NCBI Taxonomy" id="1282"/>
    <lineage>
        <taxon>Bacteria</taxon>
        <taxon>Bacillati</taxon>
        <taxon>Bacillota</taxon>
        <taxon>Bacilli</taxon>
        <taxon>Bacillales</taxon>
        <taxon>Staphylococcaceae</taxon>
        <taxon>Staphylococcus</taxon>
    </lineage>
</organism>
<dbReference type="Proteomes" id="UP000228502">
    <property type="component" value="Unassembled WGS sequence"/>
</dbReference>
<evidence type="ECO:0000313" key="8">
    <source>
        <dbReference type="Proteomes" id="UP000228502"/>
    </source>
</evidence>
<comment type="similarity">
    <text evidence="3">Belongs to the HNH nuclease family.</text>
</comment>
<comment type="caution">
    <text evidence="6">The sequence shown here is derived from an EMBL/GenBank/DDBJ whole genome shotgun (WGS) entry which is preliminary data.</text>
</comment>
<evidence type="ECO:0000256" key="3">
    <source>
        <dbReference type="ARBA" id="ARBA00038412"/>
    </source>
</evidence>
<dbReference type="InterPro" id="IPR002711">
    <property type="entry name" value="HNH"/>
</dbReference>
<reference evidence="6" key="2">
    <citation type="submission" date="2020-08" db="EMBL/GenBank/DDBJ databases">
        <title>Changes in the skin microbiome associated with squamous cell carcinoma in transplant recipients.</title>
        <authorList>
            <person name="Zaugg J."/>
            <person name="Krueger A."/>
            <person name="Lachner N."/>
        </authorList>
    </citation>
    <scope>NUCLEOTIDE SEQUENCE</scope>
    <source>
        <strain evidence="6">R5988</strain>
    </source>
</reference>
<sequence length="118" mass="14041">MSKRKQQQFDWFYRKKAWLNIREIALDRDNYLCRRCVRLSKVRPNPAVIVHHIIPITKDFTKALKLDNLESLCLECHNKVHPEKGKNRLSKDGFFVGNVRKEMMFDEYGNLIERVPPG</sequence>
<evidence type="ECO:0000259" key="5">
    <source>
        <dbReference type="SMART" id="SM00507"/>
    </source>
</evidence>
<accession>A0A509LXQ2</accession>
<dbReference type="Gene3D" id="1.10.30.50">
    <property type="match status" value="1"/>
</dbReference>
<dbReference type="GO" id="GO:0005829">
    <property type="term" value="C:cytosol"/>
    <property type="evidence" value="ECO:0007669"/>
    <property type="project" value="TreeGrafter"/>
</dbReference>
<dbReference type="OrthoDB" id="9811997at2"/>
<dbReference type="GO" id="GO:0008270">
    <property type="term" value="F:zinc ion binding"/>
    <property type="evidence" value="ECO:0007669"/>
    <property type="project" value="InterPro"/>
</dbReference>
<evidence type="ECO:0000313" key="6">
    <source>
        <dbReference type="EMBL" id="MBF2229586.1"/>
    </source>
</evidence>
<dbReference type="GO" id="GO:0016787">
    <property type="term" value="F:hydrolase activity"/>
    <property type="evidence" value="ECO:0007669"/>
    <property type="project" value="UniProtKB-KW"/>
</dbReference>
<evidence type="ECO:0000256" key="1">
    <source>
        <dbReference type="ARBA" id="ARBA00022722"/>
    </source>
</evidence>
<dbReference type="GO" id="GO:0003676">
    <property type="term" value="F:nucleic acid binding"/>
    <property type="evidence" value="ECO:0007669"/>
    <property type="project" value="InterPro"/>
</dbReference>
<protein>
    <recommendedName>
        <fullName evidence="4">Putative HNH nuclease YajD</fullName>
    </recommendedName>
</protein>
<dbReference type="Pfam" id="PF01844">
    <property type="entry name" value="HNH"/>
    <property type="match status" value="1"/>
</dbReference>